<keyword evidence="1" id="KW-0507">mRNA processing</keyword>
<keyword evidence="2" id="KW-0479">Metal-binding</keyword>
<dbReference type="EMBL" id="AVOT02096389">
    <property type="protein sequence ID" value="MBW0575511.1"/>
    <property type="molecule type" value="Genomic_DNA"/>
</dbReference>
<name>A0A9Q3PW12_9BASI</name>
<dbReference type="Gene3D" id="4.10.60.10">
    <property type="entry name" value="Zinc finger, CCHC-type"/>
    <property type="match status" value="1"/>
</dbReference>
<dbReference type="GO" id="GO:0003676">
    <property type="term" value="F:nucleic acid binding"/>
    <property type="evidence" value="ECO:0007669"/>
    <property type="project" value="InterPro"/>
</dbReference>
<dbReference type="InterPro" id="IPR036875">
    <property type="entry name" value="Znf_CCHC_sf"/>
</dbReference>
<dbReference type="GO" id="GO:0008270">
    <property type="term" value="F:zinc ion binding"/>
    <property type="evidence" value="ECO:0007669"/>
    <property type="project" value="UniProtKB-KW"/>
</dbReference>
<evidence type="ECO:0000256" key="2">
    <source>
        <dbReference type="PROSITE-ProRule" id="PRU00047"/>
    </source>
</evidence>
<dbReference type="Pfam" id="PF00098">
    <property type="entry name" value="zf-CCHC"/>
    <property type="match status" value="1"/>
</dbReference>
<evidence type="ECO:0000313" key="5">
    <source>
        <dbReference type="Proteomes" id="UP000765509"/>
    </source>
</evidence>
<keyword evidence="2" id="KW-0863">Zinc-finger</keyword>
<evidence type="ECO:0000313" key="4">
    <source>
        <dbReference type="EMBL" id="MBW0575511.1"/>
    </source>
</evidence>
<dbReference type="SMART" id="SM00343">
    <property type="entry name" value="ZnF_C2HC"/>
    <property type="match status" value="1"/>
</dbReference>
<comment type="caution">
    <text evidence="4">The sequence shown here is derived from an EMBL/GenBank/DDBJ whole genome shotgun (WGS) entry which is preliminary data.</text>
</comment>
<dbReference type="OrthoDB" id="3243429at2759"/>
<dbReference type="AlphaFoldDB" id="A0A9Q3PW12"/>
<evidence type="ECO:0000256" key="1">
    <source>
        <dbReference type="ARBA" id="ARBA00022664"/>
    </source>
</evidence>
<dbReference type="SUPFAM" id="SSF57756">
    <property type="entry name" value="Retrovirus zinc finger-like domains"/>
    <property type="match status" value="1"/>
</dbReference>
<organism evidence="4 5">
    <name type="scientific">Austropuccinia psidii MF-1</name>
    <dbReference type="NCBI Taxonomy" id="1389203"/>
    <lineage>
        <taxon>Eukaryota</taxon>
        <taxon>Fungi</taxon>
        <taxon>Dikarya</taxon>
        <taxon>Basidiomycota</taxon>
        <taxon>Pucciniomycotina</taxon>
        <taxon>Pucciniomycetes</taxon>
        <taxon>Pucciniales</taxon>
        <taxon>Sphaerophragmiaceae</taxon>
        <taxon>Austropuccinia</taxon>
    </lineage>
</organism>
<keyword evidence="5" id="KW-1185">Reference proteome</keyword>
<dbReference type="GO" id="GO:0006397">
    <property type="term" value="P:mRNA processing"/>
    <property type="evidence" value="ECO:0007669"/>
    <property type="project" value="UniProtKB-KW"/>
</dbReference>
<dbReference type="PROSITE" id="PS50158">
    <property type="entry name" value="ZF_CCHC"/>
    <property type="match status" value="1"/>
</dbReference>
<dbReference type="InterPro" id="IPR001878">
    <property type="entry name" value="Znf_CCHC"/>
</dbReference>
<sequence length="373" mass="41697">MEHAPRNSSPFINCFLDPHQTSPSTHKFQSPLPNSEICRAPEHLLDKLGAQCFYCGEMGHWRADCPRIRRSYLGSRPATPQIFCPKTPQFCPSTPSALKILQGFGRRISQVSFIKDKFSGKVLADSGASTHLTGNVNFVTSISSIAPFNILLADSTSMIKVSQIVNLRIPILASWLSICDVPFSNKLSVTVLSLGQLVRVGVLPVFEGSSLSLYLRDISIPTVFNNNVWWVKTQALNTDDSVMKMTIAQNMSNHLSSFQWHCCLGHSSDKVVKQFLKENVPGYDLKSWAPFFCDTCARAKSIHRQAKDQIEIPKQSPLDLLVSEIMGSFETDLEGFVTMLSARPQQRELLPKRLLNRLKDRLILASCRSHSTM</sequence>
<keyword evidence="2" id="KW-0862">Zinc</keyword>
<feature type="domain" description="CCHC-type" evidence="3">
    <location>
        <begin position="52"/>
        <end position="67"/>
    </location>
</feature>
<protein>
    <recommendedName>
        <fullName evidence="3">CCHC-type domain-containing protein</fullName>
    </recommendedName>
</protein>
<dbReference type="Proteomes" id="UP000765509">
    <property type="component" value="Unassembled WGS sequence"/>
</dbReference>
<proteinExistence type="predicted"/>
<accession>A0A9Q3PW12</accession>
<reference evidence="4" key="1">
    <citation type="submission" date="2021-03" db="EMBL/GenBank/DDBJ databases">
        <title>Draft genome sequence of rust myrtle Austropuccinia psidii MF-1, a brazilian biotype.</title>
        <authorList>
            <person name="Quecine M.C."/>
            <person name="Pachon D.M.R."/>
            <person name="Bonatelli M.L."/>
            <person name="Correr F.H."/>
            <person name="Franceschini L.M."/>
            <person name="Leite T.F."/>
            <person name="Margarido G.R.A."/>
            <person name="Almeida C.A."/>
            <person name="Ferrarezi J.A."/>
            <person name="Labate C.A."/>
        </authorList>
    </citation>
    <scope>NUCLEOTIDE SEQUENCE</scope>
    <source>
        <strain evidence="4">MF-1</strain>
    </source>
</reference>
<evidence type="ECO:0000259" key="3">
    <source>
        <dbReference type="PROSITE" id="PS50158"/>
    </source>
</evidence>
<gene>
    <name evidence="4" type="ORF">O181_115226</name>
</gene>